<evidence type="ECO:0000256" key="1">
    <source>
        <dbReference type="SAM" id="MobiDB-lite"/>
    </source>
</evidence>
<sequence length="452" mass="49335">GGATKPTEDVSLDGTVSTNHFDVNLVDNEIDRSSVDAVNNLSDLSSILRRQLQICLVNNTTAISSSFARKCSSTYTTGDITAAAPMSSSATATTSTTVPSTTRNSKVDNQRSRNQSSSSPSVSSSWVSSYEECLLSLSRSSRKKGSSNGAGGRGSGNAGHGGATAIGTNSKRGGTTILDEILTDQNLRQFFSTVLYSQDFFTWLSIHETSTSAIPTSRVDSIFSLHNFVNINDRAFVKIFSLFLKVLRQIENFHLGVKDVDIASRLNEIKVVSWAVRKTRQRVDGPEFDFLPRDLVCEEYFEDFDFSLVDVLSPEELAKVRLHKVTRNFDIHTMLQFLTPRNSISQNLCQYIWLNSFDSLKRLRSFFPCSFVVSRGTINLANSFVDFVDSRTLDVDRHIANRRAAERARAQSLVDAVASNTFVNHNGDDIVASGAGGGVGGGGSRTTANADV</sequence>
<comment type="caution">
    <text evidence="2">The sequence shown here is derived from an EMBL/GenBank/DDBJ whole genome shotgun (WGS) entry which is preliminary data.</text>
</comment>
<feature type="non-terminal residue" evidence="2">
    <location>
        <position position="1"/>
    </location>
</feature>
<evidence type="ECO:0000313" key="2">
    <source>
        <dbReference type="EMBL" id="KAK2574886.1"/>
    </source>
</evidence>
<feature type="compositionally biased region" description="Gly residues" evidence="1">
    <location>
        <begin position="148"/>
        <end position="164"/>
    </location>
</feature>
<protein>
    <submittedName>
        <fullName evidence="2">Uncharacterized protein</fullName>
    </submittedName>
</protein>
<feature type="region of interest" description="Disordered" evidence="1">
    <location>
        <begin position="141"/>
        <end position="169"/>
    </location>
</feature>
<reference evidence="2" key="1">
    <citation type="submission" date="2021-08" db="EMBL/GenBank/DDBJ databases">
        <authorList>
            <person name="Misof B."/>
            <person name="Oliver O."/>
            <person name="Podsiadlowski L."/>
            <person name="Donath A."/>
            <person name="Peters R."/>
            <person name="Mayer C."/>
            <person name="Rust J."/>
            <person name="Gunkel S."/>
            <person name="Lesny P."/>
            <person name="Martin S."/>
            <person name="Oeyen J.P."/>
            <person name="Petersen M."/>
            <person name="Panagiotis P."/>
            <person name="Wilbrandt J."/>
            <person name="Tanja T."/>
        </authorList>
    </citation>
    <scope>NUCLEOTIDE SEQUENCE</scope>
    <source>
        <strain evidence="2">GBR_01_08_01A</strain>
        <tissue evidence="2">Thorax + abdomen</tissue>
    </source>
</reference>
<evidence type="ECO:0000313" key="3">
    <source>
        <dbReference type="Proteomes" id="UP001258017"/>
    </source>
</evidence>
<feature type="region of interest" description="Disordered" evidence="1">
    <location>
        <begin position="86"/>
        <end position="124"/>
    </location>
</feature>
<feature type="compositionally biased region" description="Low complexity" evidence="1">
    <location>
        <begin position="112"/>
        <end position="124"/>
    </location>
</feature>
<proteinExistence type="predicted"/>
<dbReference type="AlphaFoldDB" id="A0AAD9R883"/>
<accession>A0AAD9R883</accession>
<name>A0AAD9R883_9HYME</name>
<dbReference type="Proteomes" id="UP001258017">
    <property type="component" value="Unassembled WGS sequence"/>
</dbReference>
<feature type="non-terminal residue" evidence="2">
    <location>
        <position position="452"/>
    </location>
</feature>
<reference evidence="2" key="2">
    <citation type="journal article" date="2023" name="Commun. Biol.">
        <title>Intrasexual cuticular hydrocarbon dimorphism in a wasp sheds light on hydrocarbon biosynthesis genes in Hymenoptera.</title>
        <authorList>
            <person name="Moris V.C."/>
            <person name="Podsiadlowski L."/>
            <person name="Martin S."/>
            <person name="Oeyen J.P."/>
            <person name="Donath A."/>
            <person name="Petersen M."/>
            <person name="Wilbrandt J."/>
            <person name="Misof B."/>
            <person name="Liedtke D."/>
            <person name="Thamm M."/>
            <person name="Scheiner R."/>
            <person name="Schmitt T."/>
            <person name="Niehuis O."/>
        </authorList>
    </citation>
    <scope>NUCLEOTIDE SEQUENCE</scope>
    <source>
        <strain evidence="2">GBR_01_08_01A</strain>
    </source>
</reference>
<gene>
    <name evidence="2" type="ORF">KPH14_013059</name>
</gene>
<keyword evidence="3" id="KW-1185">Reference proteome</keyword>
<feature type="compositionally biased region" description="Low complexity" evidence="1">
    <location>
        <begin position="86"/>
        <end position="102"/>
    </location>
</feature>
<dbReference type="EMBL" id="JAIFRP010004534">
    <property type="protein sequence ID" value="KAK2574886.1"/>
    <property type="molecule type" value="Genomic_DNA"/>
</dbReference>
<organism evidence="2 3">
    <name type="scientific">Odynerus spinipes</name>
    <dbReference type="NCBI Taxonomy" id="1348599"/>
    <lineage>
        <taxon>Eukaryota</taxon>
        <taxon>Metazoa</taxon>
        <taxon>Ecdysozoa</taxon>
        <taxon>Arthropoda</taxon>
        <taxon>Hexapoda</taxon>
        <taxon>Insecta</taxon>
        <taxon>Pterygota</taxon>
        <taxon>Neoptera</taxon>
        <taxon>Endopterygota</taxon>
        <taxon>Hymenoptera</taxon>
        <taxon>Apocrita</taxon>
        <taxon>Aculeata</taxon>
        <taxon>Vespoidea</taxon>
        <taxon>Vespidae</taxon>
        <taxon>Eumeninae</taxon>
        <taxon>Odynerus</taxon>
    </lineage>
</organism>